<dbReference type="Pfam" id="PF04824">
    <property type="entry name" value="Rad21_Rec8"/>
    <property type="match status" value="1"/>
</dbReference>
<dbReference type="PANTHER" id="PTHR12585">
    <property type="entry name" value="SCC1 / RAD21 FAMILY MEMBER"/>
    <property type="match status" value="1"/>
</dbReference>
<comment type="similarity">
    <text evidence="3">Belongs to the rad21 family.</text>
</comment>
<gene>
    <name evidence="9" type="ORF">NQ314_006979</name>
</gene>
<dbReference type="CDD" id="cd21792">
    <property type="entry name" value="Rad21_Rec8_M_NXP1-like"/>
    <property type="match status" value="1"/>
</dbReference>
<dbReference type="InterPro" id="IPR006910">
    <property type="entry name" value="Rad21_Rec8_N"/>
</dbReference>
<comment type="subcellular location">
    <subcellularLocation>
        <location evidence="2">Chromosome</location>
    </subcellularLocation>
    <subcellularLocation>
        <location evidence="1">Nucleus</location>
    </subcellularLocation>
</comment>
<dbReference type="GO" id="GO:0007062">
    <property type="term" value="P:sister chromatid cohesion"/>
    <property type="evidence" value="ECO:0007669"/>
    <property type="project" value="InterPro"/>
</dbReference>
<dbReference type="Proteomes" id="UP001162156">
    <property type="component" value="Unassembled WGS sequence"/>
</dbReference>
<evidence type="ECO:0000256" key="6">
    <source>
        <dbReference type="SAM" id="MobiDB-lite"/>
    </source>
</evidence>
<evidence type="ECO:0008006" key="11">
    <source>
        <dbReference type="Google" id="ProtNLM"/>
    </source>
</evidence>
<organism evidence="9 10">
    <name type="scientific">Rhamnusium bicolor</name>
    <dbReference type="NCBI Taxonomy" id="1586634"/>
    <lineage>
        <taxon>Eukaryota</taxon>
        <taxon>Metazoa</taxon>
        <taxon>Ecdysozoa</taxon>
        <taxon>Arthropoda</taxon>
        <taxon>Hexapoda</taxon>
        <taxon>Insecta</taxon>
        <taxon>Pterygota</taxon>
        <taxon>Neoptera</taxon>
        <taxon>Endopterygota</taxon>
        <taxon>Coleoptera</taxon>
        <taxon>Polyphaga</taxon>
        <taxon>Cucujiformia</taxon>
        <taxon>Chrysomeloidea</taxon>
        <taxon>Cerambycidae</taxon>
        <taxon>Lepturinae</taxon>
        <taxon>Rhagiini</taxon>
        <taxon>Rhamnusium</taxon>
    </lineage>
</organism>
<evidence type="ECO:0000256" key="2">
    <source>
        <dbReference type="ARBA" id="ARBA00004286"/>
    </source>
</evidence>
<feature type="domain" description="Rad21/Rec8-like protein C-terminal eukaryotic" evidence="7">
    <location>
        <begin position="813"/>
        <end position="861"/>
    </location>
</feature>
<feature type="compositionally biased region" description="Pro residues" evidence="6">
    <location>
        <begin position="309"/>
        <end position="324"/>
    </location>
</feature>
<dbReference type="PANTHER" id="PTHR12585:SF69">
    <property type="entry name" value="FI11703P"/>
    <property type="match status" value="1"/>
</dbReference>
<dbReference type="EMBL" id="JANEYF010001891">
    <property type="protein sequence ID" value="KAJ8955096.1"/>
    <property type="molecule type" value="Genomic_DNA"/>
</dbReference>
<dbReference type="InterPro" id="IPR049589">
    <property type="entry name" value="NXP1_M-like"/>
</dbReference>
<evidence type="ECO:0000259" key="7">
    <source>
        <dbReference type="Pfam" id="PF04824"/>
    </source>
</evidence>
<feature type="compositionally biased region" description="Pro residues" evidence="6">
    <location>
        <begin position="528"/>
        <end position="561"/>
    </location>
</feature>
<dbReference type="GO" id="GO:0005634">
    <property type="term" value="C:nucleus"/>
    <property type="evidence" value="ECO:0007669"/>
    <property type="project" value="UniProtKB-SubCell"/>
</dbReference>
<dbReference type="SUPFAM" id="SSF46785">
    <property type="entry name" value="Winged helix' DNA-binding domain"/>
    <property type="match status" value="1"/>
</dbReference>
<protein>
    <recommendedName>
        <fullName evidence="11">Double-strand-break repair protein rad21 homolog</fullName>
    </recommendedName>
</protein>
<proteinExistence type="inferred from homology"/>
<evidence type="ECO:0000313" key="9">
    <source>
        <dbReference type="EMBL" id="KAJ8955096.1"/>
    </source>
</evidence>
<feature type="compositionally biased region" description="Basic and acidic residues" evidence="6">
    <location>
        <begin position="496"/>
        <end position="510"/>
    </location>
</feature>
<dbReference type="GO" id="GO:1990414">
    <property type="term" value="P:replication-born double-strand break repair via sister chromatid exchange"/>
    <property type="evidence" value="ECO:0007669"/>
    <property type="project" value="TreeGrafter"/>
</dbReference>
<feature type="region of interest" description="Disordered" evidence="6">
    <location>
        <begin position="233"/>
        <end position="326"/>
    </location>
</feature>
<evidence type="ECO:0000313" key="10">
    <source>
        <dbReference type="Proteomes" id="UP001162156"/>
    </source>
</evidence>
<evidence type="ECO:0000256" key="5">
    <source>
        <dbReference type="ARBA" id="ARBA00023242"/>
    </source>
</evidence>
<evidence type="ECO:0000259" key="8">
    <source>
        <dbReference type="Pfam" id="PF04825"/>
    </source>
</evidence>
<feature type="compositionally biased region" description="Pro residues" evidence="6">
    <location>
        <begin position="288"/>
        <end position="300"/>
    </location>
</feature>
<feature type="domain" description="Rad21/Rec8-like protein N-terminal" evidence="8">
    <location>
        <begin position="1"/>
        <end position="78"/>
    </location>
</feature>
<keyword evidence="4" id="KW-0158">Chromosome</keyword>
<feature type="region of interest" description="Disordered" evidence="6">
    <location>
        <begin position="473"/>
        <end position="564"/>
    </location>
</feature>
<dbReference type="InterPro" id="IPR006909">
    <property type="entry name" value="Rad21/Rec8_C_eu"/>
</dbReference>
<evidence type="ECO:0000256" key="1">
    <source>
        <dbReference type="ARBA" id="ARBA00004123"/>
    </source>
</evidence>
<accession>A0AAV8YVE6</accession>
<dbReference type="AlphaFoldDB" id="A0AAV8YVE6"/>
<dbReference type="GO" id="GO:0008278">
    <property type="term" value="C:cohesin complex"/>
    <property type="evidence" value="ECO:0007669"/>
    <property type="project" value="InterPro"/>
</dbReference>
<sequence length="866" mass="96198">MFYAHFVLAKKGPLARIWLAAHWDKKLTKAHVFETNIEKSVDGILQPKVKMALRTSGHLLLGVVRIYSRKAKPGMVDLPEEHREAAVNAITLPEVFHDFDTTMPELNDVDIEAQFSLNQSRAEEITMREDYGNISLVNNDDGFGDMGFDTDAPDLMRHASGLEPSMEQSNLLFSEPVLEPVTLEKEREPVPSTSGTQHHETPMEIDTTVRDDGFGANLDNNMISGGLFEGGLFDDAPMGEVPPVDASIPDPTPQDIPPPPDSDDDDMDHFGGPPSVGGASTDGSRPPSTVPQLPPAPTPTPSIHSLHPEPLPEPQPEEPAPPPADQTTLIQNEEESFALAPVDASALKRVNWKNRKYQFLAFFLDEFYLGLTKTKRKRKLIVDEVKNISGEEMKNQLSDTSDIVTTLDLAPPTKRLMHWKETGGVEKLFALPARLIPARILFKNYQRHLTLRAIGTEDFAMLGDPDSLALEQMRDHEEQPSVEPQTPARRGRKRKIMEDASRTPLHHPEPETPQPLLQPEESIAALMPPTPLGPPTPLPPQTSIPPQTPYPAPPTPLPPQTPLMQPMTPLLQHMTGQEDIHLPPGTPQVLMPPPTPQGMMPPGTPQGMMFPQTPGYPAPPTPLQHIEEMPHLPADQVHSILQEQESMGNIPPMTPTHSADDLLGGHELSAPTPHHPGIDANLPPEPLENLQHDLPAMENMGYDQNQMANMGYDEQLRAQTPTGGMSERVHSPWAGDYDFPHSAGPVSIRPVATFDSPCIYMYVLTLTLCSSHKAEEQQVDETDEQFEERVLNKRAYQMFTVVRQKLQSTDQITLTEMCHRNSKKQVAQKFYSLLVLKKFHVLELEQEGAYDEIFVMKGPKFDNPVL</sequence>
<reference evidence="9" key="1">
    <citation type="journal article" date="2023" name="Insect Mol. Biol.">
        <title>Genome sequencing provides insights into the evolution of gene families encoding plant cell wall-degrading enzymes in longhorned beetles.</title>
        <authorList>
            <person name="Shin N.R."/>
            <person name="Okamura Y."/>
            <person name="Kirsch R."/>
            <person name="Pauchet Y."/>
        </authorList>
    </citation>
    <scope>NUCLEOTIDE SEQUENCE</scope>
    <source>
        <strain evidence="9">RBIC_L_NR</strain>
    </source>
</reference>
<comment type="caution">
    <text evidence="9">The sequence shown here is derived from an EMBL/GenBank/DDBJ whole genome shotgun (WGS) entry which is preliminary data.</text>
</comment>
<feature type="region of interest" description="Disordered" evidence="6">
    <location>
        <begin position="183"/>
        <end position="205"/>
    </location>
</feature>
<dbReference type="InterPro" id="IPR023093">
    <property type="entry name" value="ScpA-like_C"/>
</dbReference>
<evidence type="ECO:0000256" key="4">
    <source>
        <dbReference type="ARBA" id="ARBA00022454"/>
    </source>
</evidence>
<evidence type="ECO:0000256" key="3">
    <source>
        <dbReference type="ARBA" id="ARBA00009870"/>
    </source>
</evidence>
<dbReference type="Gene3D" id="1.10.10.580">
    <property type="entry name" value="Structural maintenance of chromosome 1. Chain E"/>
    <property type="match status" value="1"/>
</dbReference>
<dbReference type="InterPro" id="IPR036390">
    <property type="entry name" value="WH_DNA-bd_sf"/>
</dbReference>
<dbReference type="InterPro" id="IPR039781">
    <property type="entry name" value="Rad21/Rec8-like"/>
</dbReference>
<keyword evidence="5" id="KW-0539">Nucleus</keyword>
<feature type="compositionally biased region" description="Pro residues" evidence="6">
    <location>
        <begin position="250"/>
        <end position="260"/>
    </location>
</feature>
<keyword evidence="10" id="KW-1185">Reference proteome</keyword>
<name>A0AAV8YVE6_9CUCU</name>
<dbReference type="GO" id="GO:0003682">
    <property type="term" value="F:chromatin binding"/>
    <property type="evidence" value="ECO:0007669"/>
    <property type="project" value="TreeGrafter"/>
</dbReference>
<dbReference type="Pfam" id="PF04825">
    <property type="entry name" value="Rad21_Rec8_N"/>
    <property type="match status" value="1"/>
</dbReference>